<dbReference type="Pfam" id="PF05949">
    <property type="entry name" value="DUF881"/>
    <property type="match status" value="1"/>
</dbReference>
<keyword evidence="4" id="KW-1185">Reference proteome</keyword>
<keyword evidence="2" id="KW-0175">Coiled coil</keyword>
<proteinExistence type="inferred from homology"/>
<dbReference type="PANTHER" id="PTHR37313">
    <property type="entry name" value="UPF0749 PROTEIN RV1825"/>
    <property type="match status" value="1"/>
</dbReference>
<sequence>MKNYKYKFFIFIASLIIGFLASNNFNINSMSNLFKMNAQEYKNASEERNMLYESISDLKEENYNLQEQYNSYINDETDSANIVDNMSSQLNDYYAIGGFTEVEGPGIVVKIEDGDYDINSDSQEEVNRRTLHDIDVAMIINELRYIGAEAIALNSYRILNNTGVTCNWAFIGFEDESMEMAPFYFYAIGNPEQLETAIKAEGSYINELIIRKLKVEVNVMESITVLPTKKSYDSLYMHRNDK</sequence>
<gene>
    <name evidence="3" type="ORF">H8R92_07380</name>
</gene>
<evidence type="ECO:0000256" key="2">
    <source>
        <dbReference type="SAM" id="Coils"/>
    </source>
</evidence>
<accession>A0A8I0DP85</accession>
<dbReference type="Proteomes" id="UP000662088">
    <property type="component" value="Unassembled WGS sequence"/>
</dbReference>
<name>A0A8I0DP85_9CLOT</name>
<dbReference type="RefSeq" id="WP_186835118.1">
    <property type="nucleotide sequence ID" value="NZ_JACOOQ010000010.1"/>
</dbReference>
<reference evidence="3" key="1">
    <citation type="submission" date="2020-08" db="EMBL/GenBank/DDBJ databases">
        <title>Genome public.</title>
        <authorList>
            <person name="Liu C."/>
            <person name="Sun Q."/>
        </authorList>
    </citation>
    <scope>NUCLEOTIDE SEQUENCE</scope>
    <source>
        <strain evidence="3">NSJ-42</strain>
    </source>
</reference>
<evidence type="ECO:0000256" key="1">
    <source>
        <dbReference type="ARBA" id="ARBA00009108"/>
    </source>
</evidence>
<dbReference type="InterPro" id="IPR010273">
    <property type="entry name" value="DUF881"/>
</dbReference>
<comment type="caution">
    <text evidence="3">The sequence shown here is derived from an EMBL/GenBank/DDBJ whole genome shotgun (WGS) entry which is preliminary data.</text>
</comment>
<protein>
    <submittedName>
        <fullName evidence="3">DUF881 domain-containing protein</fullName>
    </submittedName>
</protein>
<dbReference type="Gene3D" id="3.30.70.1880">
    <property type="entry name" value="Protein of unknown function DUF881"/>
    <property type="match status" value="1"/>
</dbReference>
<evidence type="ECO:0000313" key="4">
    <source>
        <dbReference type="Proteomes" id="UP000662088"/>
    </source>
</evidence>
<feature type="coiled-coil region" evidence="2">
    <location>
        <begin position="41"/>
        <end position="75"/>
    </location>
</feature>
<evidence type="ECO:0000313" key="3">
    <source>
        <dbReference type="EMBL" id="MBC5640257.1"/>
    </source>
</evidence>
<dbReference type="EMBL" id="JACOOQ010000010">
    <property type="protein sequence ID" value="MBC5640257.1"/>
    <property type="molecule type" value="Genomic_DNA"/>
</dbReference>
<organism evidence="3 4">
    <name type="scientific">Clostridium lentum</name>
    <dbReference type="NCBI Taxonomy" id="2763037"/>
    <lineage>
        <taxon>Bacteria</taxon>
        <taxon>Bacillati</taxon>
        <taxon>Bacillota</taxon>
        <taxon>Clostridia</taxon>
        <taxon>Eubacteriales</taxon>
        <taxon>Clostridiaceae</taxon>
        <taxon>Clostridium</taxon>
    </lineage>
</organism>
<comment type="similarity">
    <text evidence="1">Belongs to the UPF0749 family.</text>
</comment>
<dbReference type="PANTHER" id="PTHR37313:SF2">
    <property type="entry name" value="UPF0749 PROTEIN YLXX"/>
    <property type="match status" value="1"/>
</dbReference>
<dbReference type="AlphaFoldDB" id="A0A8I0DP85"/>